<proteinExistence type="predicted"/>
<protein>
    <submittedName>
        <fullName evidence="1">Uncharacterized protein</fullName>
    </submittedName>
</protein>
<dbReference type="EMBL" id="CAIX01000489">
    <property type="protein sequence ID" value="CCI50417.1"/>
    <property type="molecule type" value="Genomic_DNA"/>
</dbReference>
<accession>A0A024GU00</accession>
<gene>
    <name evidence="1" type="ORF">BN9_121460</name>
</gene>
<dbReference type="AlphaFoldDB" id="A0A024GU00"/>
<evidence type="ECO:0000313" key="1">
    <source>
        <dbReference type="EMBL" id="CCI50417.1"/>
    </source>
</evidence>
<reference evidence="1 2" key="1">
    <citation type="submission" date="2012-05" db="EMBL/GenBank/DDBJ databases">
        <title>Recombination and specialization in a pathogen metapopulation.</title>
        <authorList>
            <person name="Gardiner A."/>
            <person name="Kemen E."/>
            <person name="Schultz-Larsen T."/>
            <person name="MacLean D."/>
            <person name="Van Oosterhout C."/>
            <person name="Jones J.D.G."/>
        </authorList>
    </citation>
    <scope>NUCLEOTIDE SEQUENCE [LARGE SCALE GENOMIC DNA]</scope>
    <source>
        <strain evidence="1 2">Ac Nc2</strain>
    </source>
</reference>
<sequence length="139" mass="15367">MRQLERLAVSFGILSSLSNGFFETMETHVIAKIFGCRELYSSQHERKGAVSGLVDTPQCSIPTGAKCGDHSKHTCCQESTSYCQPWHSNAYSVPKCAPRKKSTLITTGMTFKSYAESIHECCQKCSETPQCTVDICQSK</sequence>
<evidence type="ECO:0000313" key="2">
    <source>
        <dbReference type="Proteomes" id="UP000053237"/>
    </source>
</evidence>
<dbReference type="Proteomes" id="UP000053237">
    <property type="component" value="Unassembled WGS sequence"/>
</dbReference>
<keyword evidence="2" id="KW-1185">Reference proteome</keyword>
<dbReference type="InParanoid" id="A0A024GU00"/>
<organism evidence="1 2">
    <name type="scientific">Albugo candida</name>
    <dbReference type="NCBI Taxonomy" id="65357"/>
    <lineage>
        <taxon>Eukaryota</taxon>
        <taxon>Sar</taxon>
        <taxon>Stramenopiles</taxon>
        <taxon>Oomycota</taxon>
        <taxon>Peronosporomycetes</taxon>
        <taxon>Albuginales</taxon>
        <taxon>Albuginaceae</taxon>
        <taxon>Albugo</taxon>
    </lineage>
</organism>
<comment type="caution">
    <text evidence="1">The sequence shown here is derived from an EMBL/GenBank/DDBJ whole genome shotgun (WGS) entry which is preliminary data.</text>
</comment>
<name>A0A024GU00_9STRA</name>